<keyword evidence="2 5" id="KW-0812">Transmembrane</keyword>
<evidence type="ECO:0000256" key="5">
    <source>
        <dbReference type="SAM" id="Phobius"/>
    </source>
</evidence>
<feature type="transmembrane region" description="Helical" evidence="5">
    <location>
        <begin position="124"/>
        <end position="148"/>
    </location>
</feature>
<organism evidence="7 8">
    <name type="scientific">Leptotrombidium deliense</name>
    <dbReference type="NCBI Taxonomy" id="299467"/>
    <lineage>
        <taxon>Eukaryota</taxon>
        <taxon>Metazoa</taxon>
        <taxon>Ecdysozoa</taxon>
        <taxon>Arthropoda</taxon>
        <taxon>Chelicerata</taxon>
        <taxon>Arachnida</taxon>
        <taxon>Acari</taxon>
        <taxon>Acariformes</taxon>
        <taxon>Trombidiformes</taxon>
        <taxon>Prostigmata</taxon>
        <taxon>Anystina</taxon>
        <taxon>Parasitengona</taxon>
        <taxon>Trombiculoidea</taxon>
        <taxon>Trombiculidae</taxon>
        <taxon>Leptotrombidium</taxon>
    </lineage>
</organism>
<dbReference type="PANTHER" id="PTHR11662">
    <property type="entry name" value="SOLUTE CARRIER FAMILY 17"/>
    <property type="match status" value="1"/>
</dbReference>
<evidence type="ECO:0000259" key="6">
    <source>
        <dbReference type="PROSITE" id="PS50850"/>
    </source>
</evidence>
<dbReference type="PANTHER" id="PTHR11662:SF399">
    <property type="entry name" value="FI19708P1-RELATED"/>
    <property type="match status" value="1"/>
</dbReference>
<protein>
    <submittedName>
        <fullName evidence="7">Membrane transporter-like protein</fullName>
    </submittedName>
</protein>
<dbReference type="Pfam" id="PF07690">
    <property type="entry name" value="MFS_1"/>
    <property type="match status" value="1"/>
</dbReference>
<dbReference type="Gene3D" id="1.20.1250.20">
    <property type="entry name" value="MFS general substrate transporter like domains"/>
    <property type="match status" value="1"/>
</dbReference>
<dbReference type="STRING" id="299467.A0A443SCE6"/>
<evidence type="ECO:0000256" key="1">
    <source>
        <dbReference type="ARBA" id="ARBA00004141"/>
    </source>
</evidence>
<dbReference type="VEuPathDB" id="VectorBase:LDEU006907"/>
<dbReference type="EMBL" id="NCKV01004022">
    <property type="protein sequence ID" value="RWS25134.1"/>
    <property type="molecule type" value="Genomic_DNA"/>
</dbReference>
<dbReference type="FunFam" id="1.20.1250.20:FF:000423">
    <property type="entry name" value="Putative inorganic phosphate cotransporter-like Protein"/>
    <property type="match status" value="1"/>
</dbReference>
<dbReference type="GO" id="GO:0006820">
    <property type="term" value="P:monoatomic anion transport"/>
    <property type="evidence" value="ECO:0007669"/>
    <property type="project" value="TreeGrafter"/>
</dbReference>
<feature type="domain" description="Major facilitator superfamily (MFS) profile" evidence="6">
    <location>
        <begin position="12"/>
        <end position="210"/>
    </location>
</feature>
<dbReference type="AlphaFoldDB" id="A0A443SCE6"/>
<dbReference type="Proteomes" id="UP000288716">
    <property type="component" value="Unassembled WGS sequence"/>
</dbReference>
<sequence length="210" mass="23094">MIFPVRYLIAVLAISGIMVSYICRYNISVAIVAMVKKQDAIFNATLNSSVVVEPLYGHSGGEFEWNEATQGIVLGAYYYGYTIFQIFGGRMTEIFGAKWVFAISMFISGFVNIISPIAAHHSSIMFIACRAILGASQSAVFPAAYGLFCKWMHENERGAFLAMLNVGGSVGIILSSLMSGYLCKGDFLNGWPAVFYVSGSLNYRMHLKMH</sequence>
<dbReference type="GO" id="GO:0022857">
    <property type="term" value="F:transmembrane transporter activity"/>
    <property type="evidence" value="ECO:0007669"/>
    <property type="project" value="InterPro"/>
</dbReference>
<accession>A0A443SCE6</accession>
<dbReference type="InterPro" id="IPR050382">
    <property type="entry name" value="MFS_Na/Anion_cotransporter"/>
</dbReference>
<reference evidence="7 8" key="1">
    <citation type="journal article" date="2018" name="Gigascience">
        <title>Genomes of trombidid mites reveal novel predicted allergens and laterally-transferred genes associated with secondary metabolism.</title>
        <authorList>
            <person name="Dong X."/>
            <person name="Chaisiri K."/>
            <person name="Xia D."/>
            <person name="Armstrong S.D."/>
            <person name="Fang Y."/>
            <person name="Donnelly M.J."/>
            <person name="Kadowaki T."/>
            <person name="McGarry J.W."/>
            <person name="Darby A.C."/>
            <person name="Makepeace B.L."/>
        </authorList>
    </citation>
    <scope>NUCLEOTIDE SEQUENCE [LARGE SCALE GENOMIC DNA]</scope>
    <source>
        <strain evidence="7">UoL-UT</strain>
    </source>
</reference>
<evidence type="ECO:0000256" key="3">
    <source>
        <dbReference type="ARBA" id="ARBA00022989"/>
    </source>
</evidence>
<evidence type="ECO:0000313" key="7">
    <source>
        <dbReference type="EMBL" id="RWS25134.1"/>
    </source>
</evidence>
<proteinExistence type="predicted"/>
<gene>
    <name evidence="7" type="ORF">B4U80_13121</name>
</gene>
<dbReference type="OrthoDB" id="6508905at2759"/>
<name>A0A443SCE6_9ACAR</name>
<feature type="transmembrane region" description="Helical" evidence="5">
    <location>
        <begin position="99"/>
        <end position="118"/>
    </location>
</feature>
<keyword evidence="4 5" id="KW-0472">Membrane</keyword>
<dbReference type="InterPro" id="IPR011701">
    <property type="entry name" value="MFS"/>
</dbReference>
<keyword evidence="8" id="KW-1185">Reference proteome</keyword>
<dbReference type="InterPro" id="IPR020846">
    <property type="entry name" value="MFS_dom"/>
</dbReference>
<evidence type="ECO:0000313" key="8">
    <source>
        <dbReference type="Proteomes" id="UP000288716"/>
    </source>
</evidence>
<keyword evidence="3 5" id="KW-1133">Transmembrane helix</keyword>
<evidence type="ECO:0000256" key="2">
    <source>
        <dbReference type="ARBA" id="ARBA00022692"/>
    </source>
</evidence>
<feature type="transmembrane region" description="Helical" evidence="5">
    <location>
        <begin position="6"/>
        <end position="27"/>
    </location>
</feature>
<dbReference type="SUPFAM" id="SSF103473">
    <property type="entry name" value="MFS general substrate transporter"/>
    <property type="match status" value="1"/>
</dbReference>
<comment type="caution">
    <text evidence="7">The sequence shown here is derived from an EMBL/GenBank/DDBJ whole genome shotgun (WGS) entry which is preliminary data.</text>
</comment>
<evidence type="ECO:0000256" key="4">
    <source>
        <dbReference type="ARBA" id="ARBA00023136"/>
    </source>
</evidence>
<dbReference type="GO" id="GO:0016020">
    <property type="term" value="C:membrane"/>
    <property type="evidence" value="ECO:0007669"/>
    <property type="project" value="UniProtKB-SubCell"/>
</dbReference>
<dbReference type="InterPro" id="IPR036259">
    <property type="entry name" value="MFS_trans_sf"/>
</dbReference>
<comment type="subcellular location">
    <subcellularLocation>
        <location evidence="1">Membrane</location>
        <topology evidence="1">Multi-pass membrane protein</topology>
    </subcellularLocation>
</comment>
<dbReference type="PROSITE" id="PS50850">
    <property type="entry name" value="MFS"/>
    <property type="match status" value="1"/>
</dbReference>
<feature type="transmembrane region" description="Helical" evidence="5">
    <location>
        <begin position="160"/>
        <end position="182"/>
    </location>
</feature>